<dbReference type="InterPro" id="IPR016181">
    <property type="entry name" value="Acyl_CoA_acyltransferase"/>
</dbReference>
<evidence type="ECO:0000313" key="3">
    <source>
        <dbReference type="Proteomes" id="UP000092154"/>
    </source>
</evidence>
<dbReference type="Pfam" id="PF00583">
    <property type="entry name" value="Acetyltransf_1"/>
    <property type="match status" value="1"/>
</dbReference>
<gene>
    <name evidence="2" type="ORF">K503DRAFT_861788</name>
</gene>
<dbReference type="InParanoid" id="A0A1B7NGG2"/>
<proteinExistence type="predicted"/>
<dbReference type="GO" id="GO:0016747">
    <property type="term" value="F:acyltransferase activity, transferring groups other than amino-acyl groups"/>
    <property type="evidence" value="ECO:0007669"/>
    <property type="project" value="InterPro"/>
</dbReference>
<name>A0A1B7NGG2_9AGAM</name>
<dbReference type="UniPathway" id="UPA00113">
    <property type="reaction ID" value="UER00529"/>
</dbReference>
<feature type="domain" description="N-acetyltransferase" evidence="1">
    <location>
        <begin position="15"/>
        <end position="200"/>
    </location>
</feature>
<dbReference type="SUPFAM" id="SSF55729">
    <property type="entry name" value="Acyl-CoA N-acyltransferases (Nat)"/>
    <property type="match status" value="1"/>
</dbReference>
<dbReference type="InterPro" id="IPR000182">
    <property type="entry name" value="GNAT_dom"/>
</dbReference>
<dbReference type="EMBL" id="KV448129">
    <property type="protein sequence ID" value="OAX44041.1"/>
    <property type="molecule type" value="Genomic_DNA"/>
</dbReference>
<dbReference type="Proteomes" id="UP000092154">
    <property type="component" value="Unassembled WGS sequence"/>
</dbReference>
<dbReference type="AlphaFoldDB" id="A0A1B7NGG2"/>
<dbReference type="OrthoDB" id="329272at2759"/>
<organism evidence="2 3">
    <name type="scientific">Rhizopogon vinicolor AM-OR11-026</name>
    <dbReference type="NCBI Taxonomy" id="1314800"/>
    <lineage>
        <taxon>Eukaryota</taxon>
        <taxon>Fungi</taxon>
        <taxon>Dikarya</taxon>
        <taxon>Basidiomycota</taxon>
        <taxon>Agaricomycotina</taxon>
        <taxon>Agaricomycetes</taxon>
        <taxon>Agaricomycetidae</taxon>
        <taxon>Boletales</taxon>
        <taxon>Suillineae</taxon>
        <taxon>Rhizopogonaceae</taxon>
        <taxon>Rhizopogon</taxon>
    </lineage>
</organism>
<protein>
    <recommendedName>
        <fullName evidence="1">N-acetyltransferase domain-containing protein</fullName>
    </recommendedName>
</protein>
<dbReference type="STRING" id="1314800.A0A1B7NGG2"/>
<dbReference type="PROSITE" id="PS51186">
    <property type="entry name" value="GNAT"/>
    <property type="match status" value="1"/>
</dbReference>
<accession>A0A1B7NGG2</accession>
<sequence length="203" mass="23229">MVDDAAPRVPPPHEIIIVPPPEHEDRTALLQQCIQVRIDVFVHEQGFPVEVEVDEHDPTATHWLLRLVPSLKPIGTIRAHRVDLVGNSYYKLTRLVVLKEYRHYKFGGNLVLALHDWVKDDARKSGIVDFVKVVCHSQAVRADSGGAVAFYRKYDVIVMGTATLYRLTAWFSSLRFRYEEEGDLFDEDGEPHQKMVVRLSLSE</sequence>
<keyword evidence="3" id="KW-1185">Reference proteome</keyword>
<evidence type="ECO:0000313" key="2">
    <source>
        <dbReference type="EMBL" id="OAX44041.1"/>
    </source>
</evidence>
<evidence type="ECO:0000259" key="1">
    <source>
        <dbReference type="PROSITE" id="PS51186"/>
    </source>
</evidence>
<dbReference type="GO" id="GO:0006048">
    <property type="term" value="P:UDP-N-acetylglucosamine biosynthetic process"/>
    <property type="evidence" value="ECO:0007669"/>
    <property type="project" value="UniProtKB-UniPathway"/>
</dbReference>
<reference evidence="2 3" key="1">
    <citation type="submission" date="2016-06" db="EMBL/GenBank/DDBJ databases">
        <title>Comparative genomics of the ectomycorrhizal sister species Rhizopogon vinicolor and Rhizopogon vesiculosus (Basidiomycota: Boletales) reveals a divergence of the mating type B locus.</title>
        <authorList>
            <consortium name="DOE Joint Genome Institute"/>
            <person name="Mujic A.B."/>
            <person name="Kuo A."/>
            <person name="Tritt A."/>
            <person name="Lipzen A."/>
            <person name="Chen C."/>
            <person name="Johnson J."/>
            <person name="Sharma A."/>
            <person name="Barry K."/>
            <person name="Grigoriev I.V."/>
            <person name="Spatafora J.W."/>
        </authorList>
    </citation>
    <scope>NUCLEOTIDE SEQUENCE [LARGE SCALE GENOMIC DNA]</scope>
    <source>
        <strain evidence="2 3">AM-OR11-026</strain>
    </source>
</reference>
<dbReference type="Gene3D" id="3.40.630.30">
    <property type="match status" value="1"/>
</dbReference>